<evidence type="ECO:0000313" key="3">
    <source>
        <dbReference type="Proteomes" id="UP000051952"/>
    </source>
</evidence>
<feature type="compositionally biased region" description="Low complexity" evidence="1">
    <location>
        <begin position="195"/>
        <end position="216"/>
    </location>
</feature>
<evidence type="ECO:0000313" key="2">
    <source>
        <dbReference type="EMBL" id="CUG87111.1"/>
    </source>
</evidence>
<evidence type="ECO:0000256" key="1">
    <source>
        <dbReference type="SAM" id="MobiDB-lite"/>
    </source>
</evidence>
<feature type="region of interest" description="Disordered" evidence="1">
    <location>
        <begin position="1"/>
        <end position="28"/>
    </location>
</feature>
<feature type="compositionally biased region" description="Pro residues" evidence="1">
    <location>
        <begin position="183"/>
        <end position="194"/>
    </location>
</feature>
<dbReference type="Proteomes" id="UP000051952">
    <property type="component" value="Unassembled WGS sequence"/>
</dbReference>
<sequence length="630" mass="66478">MPPKRKTASATAAVRSAAPAARKASTVANENVAVPAASSSNKLSDAHQSTTLNPRARVLELLGATSLSSSGGSNGIADLVGSSVATTSPFAFRSVSECATMLRAVYVVTQTDKAQLKLRPQELSHVALQSSAQHQQHNNGMKYSLSAPSSVYSGGGGVFASPSKMVASGLQDYSGSRVGLPASKPPLPTPPPSPSRFFESSNNEFSSPSRPPRASSVGQEKPLFTGDAPFGALSTQLTPTTTPTSSPEPLNLAVFADQRWRNAVSMMIGDASVTLDQLARLAKLFPTYLRVSLSAPSALVERSGGAGGLNTSRRPASTYRIDEALRLLSEDAFGCGGGGGGATSLSSIMSDALDDNNTSRSADVLSSGGRLRVTLLKPEVPSLDTLIADISARGGEALLRSVEHDTAASLHVLDNNRKRGRDSESPTPADTSSPQPTAAPVAVAADNLVHLPAHLLEVLSDSKRHHVMQAVLVEQQAIRDDQAQVLDRRVAWEKMLGIFDLIRICFGAPVFDAQRNVKCYRQLGGAKLVTLLVSQNRYGCTKEEIALLLQRLLQFSESGLRISTINWGGVDVPQDEELATTTLIPTGGGQQHPLPPRDDAFDAVLFHLSPTASRAKLEIALEDQSTVIVS</sequence>
<feature type="compositionally biased region" description="Low complexity" evidence="1">
    <location>
        <begin position="233"/>
        <end position="249"/>
    </location>
</feature>
<keyword evidence="3" id="KW-1185">Reference proteome</keyword>
<dbReference type="VEuPathDB" id="TriTrypDB:BSAL_08715"/>
<feature type="compositionally biased region" description="Basic and acidic residues" evidence="1">
    <location>
        <begin position="414"/>
        <end position="424"/>
    </location>
</feature>
<accession>A0A0S4JD44</accession>
<proteinExistence type="predicted"/>
<dbReference type="EMBL" id="CYKH01001443">
    <property type="protein sequence ID" value="CUG87111.1"/>
    <property type="molecule type" value="Genomic_DNA"/>
</dbReference>
<reference evidence="3" key="1">
    <citation type="submission" date="2015-09" db="EMBL/GenBank/DDBJ databases">
        <authorList>
            <consortium name="Pathogen Informatics"/>
        </authorList>
    </citation>
    <scope>NUCLEOTIDE SEQUENCE [LARGE SCALE GENOMIC DNA]</scope>
    <source>
        <strain evidence="3">Lake Konstanz</strain>
    </source>
</reference>
<name>A0A0S4JD44_BODSA</name>
<dbReference type="AlphaFoldDB" id="A0A0S4JD44"/>
<feature type="region of interest" description="Disordered" evidence="1">
    <location>
        <begin position="177"/>
        <end position="249"/>
    </location>
</feature>
<organism evidence="2 3">
    <name type="scientific">Bodo saltans</name>
    <name type="common">Flagellated protozoan</name>
    <dbReference type="NCBI Taxonomy" id="75058"/>
    <lineage>
        <taxon>Eukaryota</taxon>
        <taxon>Discoba</taxon>
        <taxon>Euglenozoa</taxon>
        <taxon>Kinetoplastea</taxon>
        <taxon>Metakinetoplastina</taxon>
        <taxon>Eubodonida</taxon>
        <taxon>Bodonidae</taxon>
        <taxon>Bodo</taxon>
    </lineage>
</organism>
<gene>
    <name evidence="2" type="ORF">BSAL_08715</name>
</gene>
<feature type="region of interest" description="Disordered" evidence="1">
    <location>
        <begin position="410"/>
        <end position="438"/>
    </location>
</feature>
<protein>
    <submittedName>
        <fullName evidence="2">Uncharacterized protein</fullName>
    </submittedName>
</protein>
<feature type="compositionally biased region" description="Low complexity" evidence="1">
    <location>
        <begin position="8"/>
        <end position="28"/>
    </location>
</feature>